<feature type="domain" description="Tetrapyrrole biosynthesis glutamyl-tRNA reductase dimerisation" evidence="14">
    <location>
        <begin position="313"/>
        <end position="408"/>
    </location>
</feature>
<evidence type="ECO:0000256" key="6">
    <source>
        <dbReference type="ARBA" id="ARBA00023244"/>
    </source>
</evidence>
<evidence type="ECO:0000256" key="5">
    <source>
        <dbReference type="ARBA" id="ARBA00023002"/>
    </source>
</evidence>
<reference evidence="17 18" key="1">
    <citation type="submission" date="2019-09" db="EMBL/GenBank/DDBJ databases">
        <title>Sulfurimonas gotlandica sp. nov., a chemoautotrophic and psychrotolerant epsilonproteobacterium isolated from a pelagic redoxcline, and an emended description of the genus Sulfurimonas.</title>
        <authorList>
            <person name="Wang S."/>
            <person name="Jiang L."/>
            <person name="Shao S."/>
        </authorList>
    </citation>
    <scope>NUCLEOTIDE SEQUENCE [LARGE SCALE GENOMIC DNA]</scope>
    <source>
        <strain evidence="17 18">GYSZ_1</strain>
    </source>
</reference>
<dbReference type="PANTHER" id="PTHR43013:SF1">
    <property type="entry name" value="GLUTAMYL-TRNA REDUCTASE"/>
    <property type="match status" value="1"/>
</dbReference>
<evidence type="ECO:0000313" key="17">
    <source>
        <dbReference type="EMBL" id="QFR49071.1"/>
    </source>
</evidence>
<feature type="active site" description="Nucleophile" evidence="8 9">
    <location>
        <position position="51"/>
    </location>
</feature>
<evidence type="ECO:0000256" key="10">
    <source>
        <dbReference type="PIRSR" id="PIRSR000445-2"/>
    </source>
</evidence>
<keyword evidence="6 8" id="KW-0627">Porphyrin biosynthesis</keyword>
<dbReference type="Gene3D" id="3.30.460.30">
    <property type="entry name" value="Glutamyl-tRNA reductase, N-terminal domain"/>
    <property type="match status" value="1"/>
</dbReference>
<dbReference type="InterPro" id="IPR036343">
    <property type="entry name" value="GluRdtase_N_sf"/>
</dbReference>
<name>A0A5P8P0D7_9BACT</name>
<dbReference type="InterPro" id="IPR036453">
    <property type="entry name" value="GluRdtase_dimer_dom_sf"/>
</dbReference>
<keyword evidence="5 8" id="KW-0560">Oxidoreductase</keyword>
<dbReference type="HAMAP" id="MF_00087">
    <property type="entry name" value="Glu_tRNA_reductase"/>
    <property type="match status" value="1"/>
</dbReference>
<feature type="binding site" evidence="8 11">
    <location>
        <begin position="190"/>
        <end position="195"/>
    </location>
    <ligand>
        <name>NADP(+)</name>
        <dbReference type="ChEBI" id="CHEBI:58349"/>
    </ligand>
</feature>
<comment type="catalytic activity">
    <reaction evidence="7 8 13">
        <text>(S)-4-amino-5-oxopentanoate + tRNA(Glu) + NADP(+) = L-glutamyl-tRNA(Glu) + NADPH + H(+)</text>
        <dbReference type="Rhea" id="RHEA:12344"/>
        <dbReference type="Rhea" id="RHEA-COMP:9663"/>
        <dbReference type="Rhea" id="RHEA-COMP:9680"/>
        <dbReference type="ChEBI" id="CHEBI:15378"/>
        <dbReference type="ChEBI" id="CHEBI:57501"/>
        <dbReference type="ChEBI" id="CHEBI:57783"/>
        <dbReference type="ChEBI" id="CHEBI:58349"/>
        <dbReference type="ChEBI" id="CHEBI:78442"/>
        <dbReference type="ChEBI" id="CHEBI:78520"/>
        <dbReference type="EC" id="1.2.1.70"/>
    </reaction>
</comment>
<dbReference type="InterPro" id="IPR006151">
    <property type="entry name" value="Shikm_DH/Glu-tRNA_Rdtase"/>
</dbReference>
<dbReference type="InterPro" id="IPR018214">
    <property type="entry name" value="GluRdtase_CS"/>
</dbReference>
<comment type="pathway">
    <text evidence="1 8 13">Porphyrin-containing compound metabolism; protoporphyrin-IX biosynthesis; 5-aminolevulinate from L-glutamyl-tRNA(Glu): step 1/2.</text>
</comment>
<evidence type="ECO:0000256" key="4">
    <source>
        <dbReference type="ARBA" id="ARBA00022857"/>
    </source>
</evidence>
<protein>
    <recommendedName>
        <fullName evidence="3 8">Glutamyl-tRNA reductase</fullName>
        <shortName evidence="8">GluTR</shortName>
        <ecNumber evidence="3 8">1.2.1.70</ecNumber>
    </recommendedName>
</protein>
<feature type="binding site" evidence="8 10">
    <location>
        <position position="110"/>
    </location>
    <ligand>
        <name>substrate</name>
    </ligand>
</feature>
<comment type="domain">
    <text evidence="8">Possesses an unusual extended V-shaped dimeric structure with each monomer consisting of three distinct domains arranged along a curved 'spinal' alpha-helix. The N-terminal catalytic domain specifically recognizes the glutamate moiety of the substrate. The second domain is the NADPH-binding domain, and the third C-terminal domain is responsible for dimerization.</text>
</comment>
<keyword evidence="4 8" id="KW-0521">NADP</keyword>
<dbReference type="RefSeq" id="WP_152307014.1">
    <property type="nucleotide sequence ID" value="NZ_CP043617.1"/>
</dbReference>
<dbReference type="Pfam" id="PF01488">
    <property type="entry name" value="Shikimate_DH"/>
    <property type="match status" value="1"/>
</dbReference>
<dbReference type="PIRSF" id="PIRSF000445">
    <property type="entry name" value="4pyrrol_synth_GluRdtase"/>
    <property type="match status" value="1"/>
</dbReference>
<dbReference type="AlphaFoldDB" id="A0A5P8P0D7"/>
<keyword evidence="18" id="KW-1185">Reference proteome</keyword>
<dbReference type="InterPro" id="IPR000343">
    <property type="entry name" value="4pyrrol_synth_GluRdtase"/>
</dbReference>
<dbReference type="SUPFAM" id="SSF69742">
    <property type="entry name" value="Glutamyl tRNA-reductase catalytic, N-terminal domain"/>
    <property type="match status" value="1"/>
</dbReference>
<evidence type="ECO:0000256" key="9">
    <source>
        <dbReference type="PIRSR" id="PIRSR000445-1"/>
    </source>
</evidence>
<accession>A0A5P8P0D7</accession>
<evidence type="ECO:0000259" key="15">
    <source>
        <dbReference type="Pfam" id="PF01488"/>
    </source>
</evidence>
<dbReference type="SUPFAM" id="SSF51735">
    <property type="entry name" value="NAD(P)-binding Rossmann-fold domains"/>
    <property type="match status" value="1"/>
</dbReference>
<evidence type="ECO:0000256" key="8">
    <source>
        <dbReference type="HAMAP-Rule" id="MF_00087"/>
    </source>
</evidence>
<evidence type="ECO:0000256" key="7">
    <source>
        <dbReference type="ARBA" id="ARBA00047464"/>
    </source>
</evidence>
<dbReference type="Pfam" id="PF05201">
    <property type="entry name" value="GlutR_N"/>
    <property type="match status" value="1"/>
</dbReference>
<evidence type="ECO:0000256" key="1">
    <source>
        <dbReference type="ARBA" id="ARBA00005059"/>
    </source>
</evidence>
<dbReference type="OrthoDB" id="110209at2"/>
<feature type="domain" description="Quinate/shikimate 5-dehydrogenase/glutamyl-tRNA reductase" evidence="15">
    <location>
        <begin position="175"/>
        <end position="299"/>
    </location>
</feature>
<dbReference type="Gene3D" id="3.40.50.720">
    <property type="entry name" value="NAD(P)-binding Rossmann-like Domain"/>
    <property type="match status" value="1"/>
</dbReference>
<evidence type="ECO:0000259" key="16">
    <source>
        <dbReference type="Pfam" id="PF05201"/>
    </source>
</evidence>
<feature type="binding site" evidence="8 10">
    <location>
        <position position="121"/>
    </location>
    <ligand>
        <name>substrate</name>
    </ligand>
</feature>
<feature type="binding site" evidence="8 10">
    <location>
        <begin position="115"/>
        <end position="117"/>
    </location>
    <ligand>
        <name>substrate</name>
    </ligand>
</feature>
<evidence type="ECO:0000256" key="11">
    <source>
        <dbReference type="PIRSR" id="PIRSR000445-3"/>
    </source>
</evidence>
<evidence type="ECO:0000313" key="18">
    <source>
        <dbReference type="Proteomes" id="UP000326944"/>
    </source>
</evidence>
<dbReference type="CDD" id="cd05213">
    <property type="entry name" value="NAD_bind_Glutamyl_tRNA_reduct"/>
    <property type="match status" value="1"/>
</dbReference>
<dbReference type="EMBL" id="CP043617">
    <property type="protein sequence ID" value="QFR49071.1"/>
    <property type="molecule type" value="Genomic_DNA"/>
</dbReference>
<feature type="binding site" evidence="8 10">
    <location>
        <begin position="50"/>
        <end position="53"/>
    </location>
    <ligand>
        <name>substrate</name>
    </ligand>
</feature>
<dbReference type="SUPFAM" id="SSF69075">
    <property type="entry name" value="Glutamyl tRNA-reductase dimerization domain"/>
    <property type="match status" value="1"/>
</dbReference>
<evidence type="ECO:0000259" key="14">
    <source>
        <dbReference type="Pfam" id="PF00745"/>
    </source>
</evidence>
<dbReference type="NCBIfam" id="TIGR01035">
    <property type="entry name" value="hemA"/>
    <property type="match status" value="1"/>
</dbReference>
<organism evidence="17 18">
    <name type="scientific">Sulfurimonas lithotrophica</name>
    <dbReference type="NCBI Taxonomy" id="2590022"/>
    <lineage>
        <taxon>Bacteria</taxon>
        <taxon>Pseudomonadati</taxon>
        <taxon>Campylobacterota</taxon>
        <taxon>Epsilonproteobacteria</taxon>
        <taxon>Campylobacterales</taxon>
        <taxon>Sulfurimonadaceae</taxon>
        <taxon>Sulfurimonas</taxon>
    </lineage>
</organism>
<dbReference type="Pfam" id="PF00745">
    <property type="entry name" value="GlutR_dimer"/>
    <property type="match status" value="1"/>
</dbReference>
<dbReference type="InterPro" id="IPR036291">
    <property type="entry name" value="NAD(P)-bd_dom_sf"/>
</dbReference>
<evidence type="ECO:0000256" key="2">
    <source>
        <dbReference type="ARBA" id="ARBA00005916"/>
    </source>
</evidence>
<feature type="site" description="Important for activity" evidence="8 12">
    <location>
        <position position="100"/>
    </location>
</feature>
<gene>
    <name evidence="8" type="primary">hemA</name>
    <name evidence="17" type="ORF">FJR48_04750</name>
</gene>
<dbReference type="KEGG" id="sulg:FJR48_04750"/>
<dbReference type="Proteomes" id="UP000326944">
    <property type="component" value="Chromosome"/>
</dbReference>
<evidence type="ECO:0000256" key="12">
    <source>
        <dbReference type="PIRSR" id="PIRSR000445-4"/>
    </source>
</evidence>
<comment type="similarity">
    <text evidence="2 8 13">Belongs to the glutamyl-tRNA reductase family.</text>
</comment>
<comment type="function">
    <text evidence="8">Catalyzes the NADPH-dependent reduction of glutamyl-tRNA(Glu) to glutamate 1-semialdehyde (GSA).</text>
</comment>
<evidence type="ECO:0000256" key="3">
    <source>
        <dbReference type="ARBA" id="ARBA00012970"/>
    </source>
</evidence>
<comment type="miscellaneous">
    <text evidence="8">During catalysis, the active site Cys acts as a nucleophile attacking the alpha-carbonyl group of tRNA-bound glutamate with the formation of a thioester intermediate between enzyme and glutamate, and the concomitant release of tRNA(Glu). The thioester intermediate is finally reduced by direct hydride transfer from NADPH, to form the product GSA.</text>
</comment>
<sequence length="426" mass="47870">MHYLTVSFSHKNSTIEIREKLTYPNEKSVNGCLTKLNSSDEINETILISTCNRMEIFCSCSDIVAAKEHVFNMLSERAGISIEELQERADVYDDSTAIHHLFSVASALDSIVIGETQIAGQLKDAFRFSYDKGHCDKKIARAVKSAFKCAAKVRNMTDISSKPVSVASVAVSKLKSVLDDIEGKKTLVIGVGEMSEITAKHMISHGADVYIMNRTKQKAQILADEVGAKVYDYGQLDKAVNEFEILYTATSSNTPIITDDMIKLCNYQRFWFDLAVPRDISCSYTGMIQLFTVDDLKSIVEENKGIKEGEARKAHGIVGRSVVEFFEWLDALNVEPMIKDIYKKAYKTAEIESKRAINNGYLPKEYEVQAKKMAEQTLKRFLHDMTSKMREVSTEPKSDSISGVMQMLANSENDSIPDKYKNMEKK</sequence>
<dbReference type="GO" id="GO:0050661">
    <property type="term" value="F:NADP binding"/>
    <property type="evidence" value="ECO:0007669"/>
    <property type="project" value="InterPro"/>
</dbReference>
<dbReference type="UniPathway" id="UPA00251">
    <property type="reaction ID" value="UER00316"/>
</dbReference>
<dbReference type="InterPro" id="IPR015896">
    <property type="entry name" value="4pyrrol_synth_GluRdtase_dimer"/>
</dbReference>
<evidence type="ECO:0000256" key="13">
    <source>
        <dbReference type="RuleBase" id="RU000584"/>
    </source>
</evidence>
<dbReference type="PROSITE" id="PS00747">
    <property type="entry name" value="GLUTR"/>
    <property type="match status" value="1"/>
</dbReference>
<dbReference type="InterPro" id="IPR015895">
    <property type="entry name" value="4pyrrol_synth_GluRdtase_N"/>
</dbReference>
<dbReference type="GO" id="GO:0019353">
    <property type="term" value="P:protoporphyrinogen IX biosynthetic process from glutamate"/>
    <property type="evidence" value="ECO:0007669"/>
    <property type="project" value="TreeGrafter"/>
</dbReference>
<proteinExistence type="inferred from homology"/>
<comment type="subunit">
    <text evidence="8">Homodimer.</text>
</comment>
<dbReference type="PANTHER" id="PTHR43013">
    <property type="entry name" value="GLUTAMYL-TRNA REDUCTASE"/>
    <property type="match status" value="1"/>
</dbReference>
<feature type="domain" description="Glutamyl-tRNA reductase N-terminal" evidence="16">
    <location>
        <begin position="6"/>
        <end position="157"/>
    </location>
</feature>
<dbReference type="GO" id="GO:0008883">
    <property type="term" value="F:glutamyl-tRNA reductase activity"/>
    <property type="evidence" value="ECO:0007669"/>
    <property type="project" value="UniProtKB-UniRule"/>
</dbReference>
<dbReference type="FunFam" id="3.30.460.30:FF:000001">
    <property type="entry name" value="Glutamyl-tRNA reductase"/>
    <property type="match status" value="1"/>
</dbReference>
<dbReference type="EC" id="1.2.1.70" evidence="3 8"/>